<comment type="caution">
    <text evidence="2">The sequence shown here is derived from an EMBL/GenBank/DDBJ whole genome shotgun (WGS) entry which is preliminary data.</text>
</comment>
<gene>
    <name evidence="2" type="ORF">N869_16070</name>
</gene>
<proteinExistence type="predicted"/>
<name>A0A0A0BZK5_9CELL</name>
<feature type="transmembrane region" description="Helical" evidence="1">
    <location>
        <begin position="30"/>
        <end position="48"/>
    </location>
</feature>
<protein>
    <submittedName>
        <fullName evidence="2">Uncharacterized protein</fullName>
    </submittedName>
</protein>
<keyword evidence="1" id="KW-1133">Transmembrane helix</keyword>
<organism evidence="2 3">
    <name type="scientific">Cellulomonas bogoriensis 69B4 = DSM 16987</name>
    <dbReference type="NCBI Taxonomy" id="1386082"/>
    <lineage>
        <taxon>Bacteria</taxon>
        <taxon>Bacillati</taxon>
        <taxon>Actinomycetota</taxon>
        <taxon>Actinomycetes</taxon>
        <taxon>Micrococcales</taxon>
        <taxon>Cellulomonadaceae</taxon>
        <taxon>Cellulomonas</taxon>
    </lineage>
</organism>
<dbReference type="Proteomes" id="UP000054314">
    <property type="component" value="Unassembled WGS sequence"/>
</dbReference>
<keyword evidence="1" id="KW-0812">Transmembrane</keyword>
<feature type="transmembrane region" description="Helical" evidence="1">
    <location>
        <begin position="107"/>
        <end position="128"/>
    </location>
</feature>
<feature type="transmembrane region" description="Helical" evidence="1">
    <location>
        <begin position="77"/>
        <end position="95"/>
    </location>
</feature>
<keyword evidence="1" id="KW-0472">Membrane</keyword>
<dbReference type="AlphaFoldDB" id="A0A0A0BZK5"/>
<evidence type="ECO:0000256" key="1">
    <source>
        <dbReference type="SAM" id="Phobius"/>
    </source>
</evidence>
<sequence length="130" mass="13247">MSHGCGRLFLMTQTSPGLTAPRTAAQRPSAATLVGGVGALVLAGWAWFALHWATPADGICLAIWPAPAGCAPERVGAAWALTAALTAGVLAAVLLARRITGRRSVTVGTSAVTLLAMAAIAASILRFMPW</sequence>
<dbReference type="EMBL" id="AXCZ01000065">
    <property type="protein sequence ID" value="KGM13127.1"/>
    <property type="molecule type" value="Genomic_DNA"/>
</dbReference>
<keyword evidence="3" id="KW-1185">Reference proteome</keyword>
<accession>A0A0A0BZK5</accession>
<reference evidence="2 3" key="1">
    <citation type="submission" date="2013-08" db="EMBL/GenBank/DDBJ databases">
        <title>Genome sequencing of Cellulomonas bogoriensis 69B4.</title>
        <authorList>
            <person name="Chen F."/>
            <person name="Li Y."/>
            <person name="Wang G."/>
        </authorList>
    </citation>
    <scope>NUCLEOTIDE SEQUENCE [LARGE SCALE GENOMIC DNA]</scope>
    <source>
        <strain evidence="2 3">69B4</strain>
    </source>
</reference>
<evidence type="ECO:0000313" key="3">
    <source>
        <dbReference type="Proteomes" id="UP000054314"/>
    </source>
</evidence>
<evidence type="ECO:0000313" key="2">
    <source>
        <dbReference type="EMBL" id="KGM13127.1"/>
    </source>
</evidence>